<feature type="region of interest" description="Disordered" evidence="2">
    <location>
        <begin position="281"/>
        <end position="304"/>
    </location>
</feature>
<dbReference type="FunFam" id="1.20.1230.10:FF:000003">
    <property type="entry name" value="1-phosphatidylinositol 4,5-bisphosphate phosphodiesterase"/>
    <property type="match status" value="1"/>
</dbReference>
<proteinExistence type="predicted"/>
<evidence type="ECO:0000256" key="2">
    <source>
        <dbReference type="SAM" id="MobiDB-lite"/>
    </source>
</evidence>
<reference evidence="4 5" key="1">
    <citation type="journal article" date="2019" name="Mol. Ecol. Resour.">
        <title>Improving Illumina assemblies with Hi-C and long reads: an example with the North African dromedary.</title>
        <authorList>
            <person name="Elbers J.P."/>
            <person name="Rogers M.F."/>
            <person name="Perelman P.L."/>
            <person name="Proskuryakova A.A."/>
            <person name="Serdyukova N.A."/>
            <person name="Johnson W.E."/>
            <person name="Horin P."/>
            <person name="Corander J."/>
            <person name="Murphy D."/>
            <person name="Burger P.A."/>
        </authorList>
    </citation>
    <scope>NUCLEOTIDE SEQUENCE [LARGE SCALE GENOMIC DNA]</scope>
    <source>
        <strain evidence="4">Drom800</strain>
        <tissue evidence="4">Blood</tissue>
    </source>
</reference>
<evidence type="ECO:0000259" key="3">
    <source>
        <dbReference type="Pfam" id="PF08703"/>
    </source>
</evidence>
<dbReference type="InterPro" id="IPR042531">
    <property type="entry name" value="PLC-beta_C_sf"/>
</dbReference>
<dbReference type="GO" id="GO:0005509">
    <property type="term" value="F:calcium ion binding"/>
    <property type="evidence" value="ECO:0007669"/>
    <property type="project" value="InterPro"/>
</dbReference>
<keyword evidence="1" id="KW-0175">Coiled coil</keyword>
<keyword evidence="5" id="KW-1185">Reference proteome</keyword>
<sequence>MMHRASISSPGQRHDLIASILSEVALVPRVELRGHKALAKLWSRKERDLWELCKQHQRKADALTQRLLDGLAQAPAEGTCRHRPGVLGGEDEKEEDEEVKLYQEFQKKQVQCLLELKEAQADVDAERRLEHLRQTQQRLREVVMDAHMTQLKRLKEVNNREKKELQKILDGKHHNSISEAKTREKNKEAELTEINRRHITESVNSIRRLEEAQKQRHECLVARQQQGLQQLVEEEPQLLAQLAQGCQKQRASLPQGICWSLLGKTPERLGDRHLVACASNSHVTGSSGHLSGADLESQEENMNL</sequence>
<dbReference type="Gene3D" id="1.20.1230.10">
    <property type="entry name" value="Phospholipase C beta, distal C-terminal domain"/>
    <property type="match status" value="1"/>
</dbReference>
<comment type="caution">
    <text evidence="4">The sequence shown here is derived from an EMBL/GenBank/DDBJ whole genome shotgun (WGS) entry which is preliminary data.</text>
</comment>
<dbReference type="SUPFAM" id="SSF69989">
    <property type="entry name" value="C-terminal domain of PLC-beta"/>
    <property type="match status" value="1"/>
</dbReference>
<organism evidence="4 5">
    <name type="scientific">Camelus dromedarius</name>
    <name type="common">Dromedary</name>
    <name type="synonym">Arabian camel</name>
    <dbReference type="NCBI Taxonomy" id="9838"/>
    <lineage>
        <taxon>Eukaryota</taxon>
        <taxon>Metazoa</taxon>
        <taxon>Chordata</taxon>
        <taxon>Craniata</taxon>
        <taxon>Vertebrata</taxon>
        <taxon>Euteleostomi</taxon>
        <taxon>Mammalia</taxon>
        <taxon>Eutheria</taxon>
        <taxon>Laurasiatheria</taxon>
        <taxon>Artiodactyla</taxon>
        <taxon>Tylopoda</taxon>
        <taxon>Camelidae</taxon>
        <taxon>Camelus</taxon>
    </lineage>
</organism>
<gene>
    <name evidence="4" type="ORF">Cadr_000018422</name>
</gene>
<dbReference type="Pfam" id="PF08703">
    <property type="entry name" value="PLC-beta_C"/>
    <property type="match status" value="1"/>
</dbReference>
<dbReference type="AlphaFoldDB" id="A0A5N4D7V5"/>
<dbReference type="EMBL" id="JWIN03000015">
    <property type="protein sequence ID" value="KAB1267201.1"/>
    <property type="molecule type" value="Genomic_DNA"/>
</dbReference>
<dbReference type="Proteomes" id="UP000299084">
    <property type="component" value="Unassembled WGS sequence"/>
</dbReference>
<evidence type="ECO:0000313" key="5">
    <source>
        <dbReference type="Proteomes" id="UP000299084"/>
    </source>
</evidence>
<evidence type="ECO:0000313" key="4">
    <source>
        <dbReference type="EMBL" id="KAB1267201.1"/>
    </source>
</evidence>
<name>A0A5N4D7V5_CAMDR</name>
<dbReference type="GO" id="GO:0004435">
    <property type="term" value="F:phosphatidylinositol-4,5-bisphosphate phospholipase C activity"/>
    <property type="evidence" value="ECO:0007669"/>
    <property type="project" value="InterPro"/>
</dbReference>
<dbReference type="GO" id="GO:0016042">
    <property type="term" value="P:lipid catabolic process"/>
    <property type="evidence" value="ECO:0007669"/>
    <property type="project" value="InterPro"/>
</dbReference>
<accession>A0A5N4D7V5</accession>
<evidence type="ECO:0000256" key="1">
    <source>
        <dbReference type="SAM" id="Coils"/>
    </source>
</evidence>
<dbReference type="InterPro" id="IPR014815">
    <property type="entry name" value="PLC-beta_C"/>
</dbReference>
<feature type="coiled-coil region" evidence="1">
    <location>
        <begin position="144"/>
        <end position="197"/>
    </location>
</feature>
<protein>
    <submittedName>
        <fullName evidence="4">1-phosphatidylinositol 4</fullName>
    </submittedName>
</protein>
<feature type="domain" description="Phospholipase C-beta C-terminal" evidence="3">
    <location>
        <begin position="19"/>
        <end position="265"/>
    </location>
</feature>